<evidence type="ECO:0000313" key="2">
    <source>
        <dbReference type="Proteomes" id="UP000828941"/>
    </source>
</evidence>
<keyword evidence="2" id="KW-1185">Reference proteome</keyword>
<evidence type="ECO:0000313" key="1">
    <source>
        <dbReference type="EMBL" id="KAI4297436.1"/>
    </source>
</evidence>
<gene>
    <name evidence="1" type="ORF">L6164_037327</name>
</gene>
<protein>
    <submittedName>
        <fullName evidence="1">Uncharacterized protein</fullName>
    </submittedName>
</protein>
<reference evidence="1 2" key="1">
    <citation type="journal article" date="2022" name="DNA Res.">
        <title>Chromosomal-level genome assembly of the orchid tree Bauhinia variegata (Leguminosae; Cercidoideae) supports the allotetraploid origin hypothesis of Bauhinia.</title>
        <authorList>
            <person name="Zhong Y."/>
            <person name="Chen Y."/>
            <person name="Zheng D."/>
            <person name="Pang J."/>
            <person name="Liu Y."/>
            <person name="Luo S."/>
            <person name="Meng S."/>
            <person name="Qian L."/>
            <person name="Wei D."/>
            <person name="Dai S."/>
            <person name="Zhou R."/>
        </authorList>
    </citation>
    <scope>NUCLEOTIDE SEQUENCE [LARGE SCALE GENOMIC DNA]</scope>
    <source>
        <strain evidence="1">BV-YZ2020</strain>
    </source>
</reference>
<dbReference type="EMBL" id="CM039439">
    <property type="protein sequence ID" value="KAI4297436.1"/>
    <property type="molecule type" value="Genomic_DNA"/>
</dbReference>
<organism evidence="1 2">
    <name type="scientific">Bauhinia variegata</name>
    <name type="common">Purple orchid tree</name>
    <name type="synonym">Phanera variegata</name>
    <dbReference type="NCBI Taxonomy" id="167791"/>
    <lineage>
        <taxon>Eukaryota</taxon>
        <taxon>Viridiplantae</taxon>
        <taxon>Streptophyta</taxon>
        <taxon>Embryophyta</taxon>
        <taxon>Tracheophyta</taxon>
        <taxon>Spermatophyta</taxon>
        <taxon>Magnoliopsida</taxon>
        <taxon>eudicotyledons</taxon>
        <taxon>Gunneridae</taxon>
        <taxon>Pentapetalae</taxon>
        <taxon>rosids</taxon>
        <taxon>fabids</taxon>
        <taxon>Fabales</taxon>
        <taxon>Fabaceae</taxon>
        <taxon>Cercidoideae</taxon>
        <taxon>Cercideae</taxon>
        <taxon>Bauhiniinae</taxon>
        <taxon>Bauhinia</taxon>
    </lineage>
</organism>
<sequence>MEKYKARLVIFGNHQVEGINYTETLALVAKMVTIRIVLAIMEAIDWELHQIDTHNAFLHGEIQEEMFIKIPPEFLVQRRGMVWELRKSLYGLE</sequence>
<accession>A0ACB9KJV5</accession>
<name>A0ACB9KJV5_BAUVA</name>
<proteinExistence type="predicted"/>
<dbReference type="Proteomes" id="UP000828941">
    <property type="component" value="Chromosome 14"/>
</dbReference>
<comment type="caution">
    <text evidence="1">The sequence shown here is derived from an EMBL/GenBank/DDBJ whole genome shotgun (WGS) entry which is preliminary data.</text>
</comment>